<feature type="region of interest" description="Disordered" evidence="1">
    <location>
        <begin position="402"/>
        <end position="437"/>
    </location>
</feature>
<organism evidence="2">
    <name type="scientific">Kwoniella pini CBS 10737</name>
    <dbReference type="NCBI Taxonomy" id="1296096"/>
    <lineage>
        <taxon>Eukaryota</taxon>
        <taxon>Fungi</taxon>
        <taxon>Dikarya</taxon>
        <taxon>Basidiomycota</taxon>
        <taxon>Agaricomycotina</taxon>
        <taxon>Tremellomycetes</taxon>
        <taxon>Tremellales</taxon>
        <taxon>Cryptococcaceae</taxon>
        <taxon>Kwoniella</taxon>
    </lineage>
</organism>
<gene>
    <name evidence="2" type="ORF">I206_05415</name>
</gene>
<feature type="compositionally biased region" description="Low complexity" evidence="1">
    <location>
        <begin position="117"/>
        <end position="131"/>
    </location>
</feature>
<proteinExistence type="predicted"/>
<evidence type="ECO:0000256" key="1">
    <source>
        <dbReference type="SAM" id="MobiDB-lite"/>
    </source>
</evidence>
<protein>
    <submittedName>
        <fullName evidence="2">Uncharacterized protein</fullName>
    </submittedName>
</protein>
<sequence length="783" mass="85234">MPSAHSTSHKKGGVKEPYKRVKLTREQHSAVLGNVASTLPNSSNQASLPRIKLKIRNNSPSASSSTSVRSRPPTLSQNFNSDGSSSDLTPPEDDDDNDDDYNESMITPRKGLHKNRQTPTTIINNQITTPIKKSAEKKKNPTSNIKIKTEGKKKHPTSTTKPLTASSTAGGPPNREKKKAIKLEEVERRRARDAKFDVEATYGGDMTPTPALYTFDEGMSSYGDTESDIGDLTEDELTGLPAAFVGHEIEDLNYGAGHDAEAEGQATNFWEDDSSDEDQEEVYINQLSGSEAEQLSQSSVDGMSDDSMSESDFGSSSDDGMDEFGFPIPSASLFPINEELDNGEIADPGLVLMENWDGQFVLVQPRQERSRSRHRGDKGSRTAGSVSGSTVISGTDQAALLIDPDAGDGEFDTDEDSYWSGMSDEDDGGDTTDSMAEEDMPMLDSPALNELMEVQMAEAVLRMAVENGEMPLLDAGPSIMVTDPTGLDVHTPALSTTSSNGPIPGPSTAAVPQTPAPQGPVMGTFHPTTDDPAQHAVIDGTGGETKSPFTHRRRSRRGRDAASVASSKRSQEERKRKNSIATNDPFSPATTHAAFGLNKKARYSSIPGHPRFIAARRAAEALCDPQDRETTPTDSDEAFSLEDMLETSVLMHELEEHQHDHEHDQDAEHLRHMIRFDRVGVSTYLRRNFGSSGILDNNTNNSLQSPNNNNKPIIGGQLEDTLVGPMGGRLLISPVLQPTNHNSRKEKRKKRKALANQDQSQAIRQHQQQQILENANAMPVLQI</sequence>
<name>A0A1B9HZE3_9TREE</name>
<reference evidence="2" key="2">
    <citation type="submission" date="2016-07" db="EMBL/GenBank/DDBJ databases">
        <title>Evolution of pathogenesis and genome organization in the Tremellales.</title>
        <authorList>
            <person name="Cuomo C."/>
            <person name="Litvintseva A."/>
            <person name="Heitman J."/>
            <person name="Chen Y."/>
            <person name="Sun S."/>
            <person name="Springer D."/>
            <person name="Dromer F."/>
            <person name="Young S."/>
            <person name="Zeng Q."/>
            <person name="Chapman S."/>
            <person name="Gujja S."/>
            <person name="Saif S."/>
            <person name="Birren B."/>
        </authorList>
    </citation>
    <scope>NUCLEOTIDE SEQUENCE</scope>
    <source>
        <strain evidence="2">CBS 10737</strain>
    </source>
</reference>
<dbReference type="EMBL" id="KI894013">
    <property type="protein sequence ID" value="OCF48635.1"/>
    <property type="molecule type" value="Genomic_DNA"/>
</dbReference>
<feature type="compositionally biased region" description="Polar residues" evidence="1">
    <location>
        <begin position="579"/>
        <end position="590"/>
    </location>
</feature>
<feature type="region of interest" description="Disordered" evidence="1">
    <location>
        <begin position="1"/>
        <end position="181"/>
    </location>
</feature>
<feature type="compositionally biased region" description="Polar residues" evidence="1">
    <location>
        <begin position="77"/>
        <end position="88"/>
    </location>
</feature>
<feature type="region of interest" description="Disordered" evidence="1">
    <location>
        <begin position="287"/>
        <end position="324"/>
    </location>
</feature>
<reference evidence="2" key="1">
    <citation type="submission" date="2013-07" db="EMBL/GenBank/DDBJ databases">
        <title>The Genome Sequence of Cryptococcus pinus CBS10737.</title>
        <authorList>
            <consortium name="The Broad Institute Genome Sequencing Platform"/>
            <person name="Cuomo C."/>
            <person name="Litvintseva A."/>
            <person name="Chen Y."/>
            <person name="Heitman J."/>
            <person name="Sun S."/>
            <person name="Springer D."/>
            <person name="Dromer F."/>
            <person name="Young S.K."/>
            <person name="Zeng Q."/>
            <person name="Gargeya S."/>
            <person name="Fitzgerald M."/>
            <person name="Abouelleil A."/>
            <person name="Alvarado L."/>
            <person name="Berlin A.M."/>
            <person name="Chapman S.B."/>
            <person name="Dewar J."/>
            <person name="Goldberg J."/>
            <person name="Griggs A."/>
            <person name="Gujja S."/>
            <person name="Hansen M."/>
            <person name="Howarth C."/>
            <person name="Imamovic A."/>
            <person name="Larimer J."/>
            <person name="McCowan C."/>
            <person name="Murphy C."/>
            <person name="Pearson M."/>
            <person name="Priest M."/>
            <person name="Roberts A."/>
            <person name="Saif S."/>
            <person name="Shea T."/>
            <person name="Sykes S."/>
            <person name="Wortman J."/>
            <person name="Nusbaum C."/>
            <person name="Birren B."/>
        </authorList>
    </citation>
    <scope>NUCLEOTIDE SEQUENCE [LARGE SCALE GENOMIC DNA]</scope>
    <source>
        <strain evidence="2">CBS 10737</strain>
    </source>
</reference>
<feature type="compositionally biased region" description="Low complexity" evidence="1">
    <location>
        <begin position="59"/>
        <end position="76"/>
    </location>
</feature>
<feature type="compositionally biased region" description="Polar residues" evidence="1">
    <location>
        <begin position="157"/>
        <end position="169"/>
    </location>
</feature>
<feature type="region of interest" description="Disordered" evidence="1">
    <location>
        <begin position="363"/>
        <end position="390"/>
    </location>
</feature>
<feature type="compositionally biased region" description="Polar residues" evidence="1">
    <location>
        <begin position="35"/>
        <end position="47"/>
    </location>
</feature>
<feature type="compositionally biased region" description="Low complexity" evidence="1">
    <location>
        <begin position="757"/>
        <end position="769"/>
    </location>
</feature>
<dbReference type="OrthoDB" id="2575639at2759"/>
<accession>A0A1B9HZE3</accession>
<feature type="compositionally biased region" description="Low complexity" evidence="1">
    <location>
        <begin position="310"/>
        <end position="324"/>
    </location>
</feature>
<feature type="compositionally biased region" description="Basic residues" evidence="1">
    <location>
        <begin position="742"/>
        <end position="753"/>
    </location>
</feature>
<feature type="region of interest" description="Disordered" evidence="1">
    <location>
        <begin position="732"/>
        <end position="769"/>
    </location>
</feature>
<feature type="compositionally biased region" description="Acidic residues" evidence="1">
    <location>
        <begin position="90"/>
        <end position="102"/>
    </location>
</feature>
<feature type="compositionally biased region" description="Basic and acidic residues" evidence="1">
    <location>
        <begin position="13"/>
        <end position="28"/>
    </location>
</feature>
<feature type="compositionally biased region" description="Polar residues" evidence="1">
    <location>
        <begin position="287"/>
        <end position="300"/>
    </location>
</feature>
<dbReference type="AlphaFoldDB" id="A0A1B9HZE3"/>
<feature type="compositionally biased region" description="Acidic residues" evidence="1">
    <location>
        <begin position="405"/>
        <end position="437"/>
    </location>
</feature>
<feature type="region of interest" description="Disordered" evidence="1">
    <location>
        <begin position="692"/>
        <end position="717"/>
    </location>
</feature>
<evidence type="ECO:0000313" key="2">
    <source>
        <dbReference type="EMBL" id="OCF48635.1"/>
    </source>
</evidence>
<feature type="compositionally biased region" description="Low complexity" evidence="1">
    <location>
        <begin position="697"/>
        <end position="710"/>
    </location>
</feature>
<feature type="region of interest" description="Disordered" evidence="1">
    <location>
        <begin position="491"/>
        <end position="591"/>
    </location>
</feature>